<evidence type="ECO:0000313" key="1">
    <source>
        <dbReference type="EMBL" id="AEB08953.1"/>
    </source>
</evidence>
<organism evidence="1 2">
    <name type="scientific">Desulfobacca acetoxidans (strain ATCC 700848 / DSM 11109 / ASRB2)</name>
    <dbReference type="NCBI Taxonomy" id="880072"/>
    <lineage>
        <taxon>Bacteria</taxon>
        <taxon>Pseudomonadati</taxon>
        <taxon>Thermodesulfobacteriota</taxon>
        <taxon>Desulfobaccia</taxon>
        <taxon>Desulfobaccales</taxon>
        <taxon>Desulfobaccaceae</taxon>
        <taxon>Desulfobacca</taxon>
    </lineage>
</organism>
<reference evidence="1 2" key="1">
    <citation type="journal article" date="2011" name="Stand. Genomic Sci.">
        <title>Complete genome sequence of the acetate-degrading sulfate reducer Desulfobacca acetoxidans type strain (ASRB2).</title>
        <authorList>
            <person name="Goker M."/>
            <person name="Teshima H."/>
            <person name="Lapidus A."/>
            <person name="Nolan M."/>
            <person name="Lucas S."/>
            <person name="Hammon N."/>
            <person name="Deshpande S."/>
            <person name="Cheng J.F."/>
            <person name="Tapia R."/>
            <person name="Han C."/>
            <person name="Goodwin L."/>
            <person name="Pitluck S."/>
            <person name="Huntemann M."/>
            <person name="Liolios K."/>
            <person name="Ivanova N."/>
            <person name="Pagani I."/>
            <person name="Mavromatis K."/>
            <person name="Ovchinikova G."/>
            <person name="Pati A."/>
            <person name="Chen A."/>
            <person name="Palaniappan K."/>
            <person name="Land M."/>
            <person name="Hauser L."/>
            <person name="Brambilla E.M."/>
            <person name="Rohde M."/>
            <person name="Spring S."/>
            <person name="Detter J.C."/>
            <person name="Woyke T."/>
            <person name="Bristow J."/>
            <person name="Eisen J.A."/>
            <person name="Markowitz V."/>
            <person name="Hugenholtz P."/>
            <person name="Kyrpides N.C."/>
            <person name="Klenk H.P."/>
        </authorList>
    </citation>
    <scope>NUCLEOTIDE SEQUENCE [LARGE SCALE GENOMIC DNA]</scope>
    <source>
        <strain evidence="2">ATCC 700848 / DSM 11109 / ASRB2</strain>
    </source>
</reference>
<gene>
    <name evidence="1" type="ordered locus">Desac_1089</name>
</gene>
<dbReference type="Proteomes" id="UP000000483">
    <property type="component" value="Chromosome"/>
</dbReference>
<keyword evidence="2" id="KW-1185">Reference proteome</keyword>
<reference evidence="2" key="2">
    <citation type="submission" date="2011-03" db="EMBL/GenBank/DDBJ databases">
        <title>The complete genome of Desulfobacca acetoxidans DSM 11109.</title>
        <authorList>
            <consortium name="US DOE Joint Genome Institute (JGI-PGF)"/>
            <person name="Lucas S."/>
            <person name="Copeland A."/>
            <person name="Lapidus A."/>
            <person name="Bruce D."/>
            <person name="Goodwin L."/>
            <person name="Pitluck S."/>
            <person name="Peters L."/>
            <person name="Kyrpides N."/>
            <person name="Mavromatis K."/>
            <person name="Ivanova N."/>
            <person name="Ovchinnikova G."/>
            <person name="Teshima H."/>
            <person name="Detter J.C."/>
            <person name="Han C."/>
            <person name="Land M."/>
            <person name="Hauser L."/>
            <person name="Markowitz V."/>
            <person name="Cheng J.-F."/>
            <person name="Hugenholtz P."/>
            <person name="Woyke T."/>
            <person name="Wu D."/>
            <person name="Spring S."/>
            <person name="Schueler E."/>
            <person name="Brambilla E."/>
            <person name="Klenk H.-P."/>
            <person name="Eisen J.A."/>
        </authorList>
    </citation>
    <scope>NUCLEOTIDE SEQUENCE [LARGE SCALE GENOMIC DNA]</scope>
    <source>
        <strain evidence="2">ATCC 700848 / DSM 11109 / ASRB2</strain>
    </source>
</reference>
<dbReference type="HOGENOM" id="CLU_2449761_0_0_7"/>
<proteinExistence type="predicted"/>
<dbReference type="EMBL" id="CP002629">
    <property type="protein sequence ID" value="AEB08953.1"/>
    <property type="molecule type" value="Genomic_DNA"/>
</dbReference>
<name>F2NHB1_DESAR</name>
<sequence>MPENDVSPAVLELSERLRAIVNDILNMFNQHNISPSEAGTVVLALIHRLMGVLQVNQEEQRAFVAAIIEVVNQHLLGMLESNSTPACQS</sequence>
<dbReference type="KEGG" id="dao:Desac_1089"/>
<dbReference type="AlphaFoldDB" id="F2NHB1"/>
<evidence type="ECO:0000313" key="2">
    <source>
        <dbReference type="Proteomes" id="UP000000483"/>
    </source>
</evidence>
<accession>F2NHB1</accession>
<dbReference type="RefSeq" id="WP_013706065.1">
    <property type="nucleotide sequence ID" value="NC_015388.1"/>
</dbReference>
<protein>
    <submittedName>
        <fullName evidence="1">Uncharacterized protein</fullName>
    </submittedName>
</protein>